<dbReference type="EMBL" id="LMWU01000030">
    <property type="protein sequence ID" value="KUN63928.1"/>
    <property type="molecule type" value="Genomic_DNA"/>
</dbReference>
<dbReference type="Proteomes" id="UP000053669">
    <property type="component" value="Unassembled WGS sequence"/>
</dbReference>
<organism evidence="1 2">
    <name type="scientific">Streptomyces canus</name>
    <dbReference type="NCBI Taxonomy" id="58343"/>
    <lineage>
        <taxon>Bacteria</taxon>
        <taxon>Bacillati</taxon>
        <taxon>Actinomycetota</taxon>
        <taxon>Actinomycetes</taxon>
        <taxon>Kitasatosporales</taxon>
        <taxon>Streptomycetaceae</taxon>
        <taxon>Streptomyces</taxon>
        <taxon>Streptomyces aurantiacus group</taxon>
    </lineage>
</organism>
<reference evidence="1 2" key="1">
    <citation type="submission" date="2015-10" db="EMBL/GenBank/DDBJ databases">
        <title>Draft genome sequence of Streptomyces canus DSM 40017, type strain for the species Streptomyces canus.</title>
        <authorList>
            <person name="Ruckert C."/>
            <person name="Winkler A."/>
            <person name="Kalinowski J."/>
            <person name="Kampfer P."/>
            <person name="Glaeser S."/>
        </authorList>
    </citation>
    <scope>NUCLEOTIDE SEQUENCE [LARGE SCALE GENOMIC DNA]</scope>
    <source>
        <strain evidence="1 2">DSM 40017</strain>
    </source>
</reference>
<protein>
    <submittedName>
        <fullName evidence="1">Uncharacterized protein</fullName>
    </submittedName>
</protein>
<proteinExistence type="predicted"/>
<evidence type="ECO:0000313" key="1">
    <source>
        <dbReference type="EMBL" id="KUN63928.1"/>
    </source>
</evidence>
<evidence type="ECO:0000313" key="2">
    <source>
        <dbReference type="Proteomes" id="UP000053669"/>
    </source>
</evidence>
<dbReference type="STRING" id="58343.AQJ46_30460"/>
<dbReference type="RefSeq" id="WP_059208598.1">
    <property type="nucleotide sequence ID" value="NZ_KQ948665.1"/>
</dbReference>
<name>A0A117R079_9ACTN</name>
<accession>A0A117R079</accession>
<dbReference type="AlphaFoldDB" id="A0A117R079"/>
<gene>
    <name evidence="1" type="ORF">AQJ46_30460</name>
</gene>
<comment type="caution">
    <text evidence="1">The sequence shown here is derived from an EMBL/GenBank/DDBJ whole genome shotgun (WGS) entry which is preliminary data.</text>
</comment>
<sequence>MAEQYKVDLSEIEGTITKLNAVLKNMSASKASVKNKTYLPQGALGTGFGEAETLYTAHDQMKTVLEGVVQYLEDLLDDFGQKTKKTHDAFSDAEAENYSAFRGK</sequence>